<gene>
    <name evidence="2" type="ORF">HDF15_002696</name>
</gene>
<evidence type="ECO:0008006" key="4">
    <source>
        <dbReference type="Google" id="ProtNLM"/>
    </source>
</evidence>
<evidence type="ECO:0000313" key="2">
    <source>
        <dbReference type="EMBL" id="MBB5064342.1"/>
    </source>
</evidence>
<dbReference type="InterPro" id="IPR014995">
    <property type="entry name" value="DUF1844"/>
</dbReference>
<feature type="compositionally biased region" description="Basic and acidic residues" evidence="1">
    <location>
        <begin position="1"/>
        <end position="23"/>
    </location>
</feature>
<feature type="compositionally biased region" description="Basic and acidic residues" evidence="1">
    <location>
        <begin position="31"/>
        <end position="43"/>
    </location>
</feature>
<feature type="region of interest" description="Disordered" evidence="1">
    <location>
        <begin position="200"/>
        <end position="223"/>
    </location>
</feature>
<proteinExistence type="predicted"/>
<accession>A0A7W7ZQN8</accession>
<reference evidence="2 3" key="1">
    <citation type="submission" date="2020-08" db="EMBL/GenBank/DDBJ databases">
        <title>Genomic Encyclopedia of Type Strains, Phase IV (KMG-V): Genome sequencing to study the core and pangenomes of soil and plant-associated prokaryotes.</title>
        <authorList>
            <person name="Whitman W."/>
        </authorList>
    </citation>
    <scope>NUCLEOTIDE SEQUENCE [LARGE SCALE GENOMIC DNA]</scope>
    <source>
        <strain evidence="2 3">X5P3</strain>
    </source>
</reference>
<feature type="compositionally biased region" description="Polar residues" evidence="1">
    <location>
        <begin position="214"/>
        <end position="223"/>
    </location>
</feature>
<sequence>MAEIKEFVVNDRRKFTAEGDIRPDAPPSEPKPARPETLEKPKPPQDAYDSSARLTGPQAVPDKPAAEEAADVETGEELPPAPTAEQSEQAARAYNATVERLDTAIRATNPGMDRLPEMTFDRLVQSIYMQAIIQLGGTAEPGQTPQVDLLGARQSVDMLAVVAEKTRGNLSEAEDKLVRSALFEMQMGFLEITQALSRQAAGRQGAPGTGMPPSGQNGPSIVR</sequence>
<dbReference type="EMBL" id="JACHIO010000010">
    <property type="protein sequence ID" value="MBB5064342.1"/>
    <property type="molecule type" value="Genomic_DNA"/>
</dbReference>
<evidence type="ECO:0000313" key="3">
    <source>
        <dbReference type="Proteomes" id="UP000584867"/>
    </source>
</evidence>
<dbReference type="AlphaFoldDB" id="A0A7W7ZQN8"/>
<comment type="caution">
    <text evidence="2">The sequence shown here is derived from an EMBL/GenBank/DDBJ whole genome shotgun (WGS) entry which is preliminary data.</text>
</comment>
<organism evidence="2 3">
    <name type="scientific">Granulicella mallensis</name>
    <dbReference type="NCBI Taxonomy" id="940614"/>
    <lineage>
        <taxon>Bacteria</taxon>
        <taxon>Pseudomonadati</taxon>
        <taxon>Acidobacteriota</taxon>
        <taxon>Terriglobia</taxon>
        <taxon>Terriglobales</taxon>
        <taxon>Acidobacteriaceae</taxon>
        <taxon>Granulicella</taxon>
    </lineage>
</organism>
<feature type="region of interest" description="Disordered" evidence="1">
    <location>
        <begin position="1"/>
        <end position="90"/>
    </location>
</feature>
<protein>
    <recommendedName>
        <fullName evidence="4">DUF1844 domain-containing protein</fullName>
    </recommendedName>
</protein>
<evidence type="ECO:0000256" key="1">
    <source>
        <dbReference type="SAM" id="MobiDB-lite"/>
    </source>
</evidence>
<dbReference type="Proteomes" id="UP000584867">
    <property type="component" value="Unassembled WGS sequence"/>
</dbReference>
<name>A0A7W7ZQN8_9BACT</name>
<dbReference type="RefSeq" id="WP_184256167.1">
    <property type="nucleotide sequence ID" value="NZ_JACHIO010000010.1"/>
</dbReference>
<dbReference type="Pfam" id="PF08899">
    <property type="entry name" value="DUF1844"/>
    <property type="match status" value="1"/>
</dbReference>